<dbReference type="InterPro" id="IPR013512">
    <property type="entry name" value="DXP_reductoisomerase_N"/>
</dbReference>
<accession>A0ABV9GJG3</accession>
<dbReference type="InterPro" id="IPR026877">
    <property type="entry name" value="DXPR_C"/>
</dbReference>
<keyword evidence="7 9" id="KW-0414">Isoprene biosynthesis</keyword>
<feature type="binding site" evidence="9">
    <location>
        <position position="218"/>
    </location>
    <ligand>
        <name>Mn(2+)</name>
        <dbReference type="ChEBI" id="CHEBI:29035"/>
    </ligand>
</feature>
<feature type="binding site" evidence="9">
    <location>
        <position position="202"/>
    </location>
    <ligand>
        <name>NADPH</name>
        <dbReference type="ChEBI" id="CHEBI:57783"/>
    </ligand>
</feature>
<comment type="catalytic activity">
    <reaction evidence="8">
        <text>2-C-methyl-D-erythritol 4-phosphate + NADP(+) = 1-deoxy-D-xylulose 5-phosphate + NADPH + H(+)</text>
        <dbReference type="Rhea" id="RHEA:13717"/>
        <dbReference type="ChEBI" id="CHEBI:15378"/>
        <dbReference type="ChEBI" id="CHEBI:57783"/>
        <dbReference type="ChEBI" id="CHEBI:57792"/>
        <dbReference type="ChEBI" id="CHEBI:58262"/>
        <dbReference type="ChEBI" id="CHEBI:58349"/>
        <dbReference type="EC" id="1.1.1.267"/>
    </reaction>
    <physiologicalReaction direction="right-to-left" evidence="8">
        <dbReference type="Rhea" id="RHEA:13719"/>
    </physiologicalReaction>
</comment>
<dbReference type="GO" id="GO:0030604">
    <property type="term" value="F:1-deoxy-D-xylulose-5-phosphate reductoisomerase activity"/>
    <property type="evidence" value="ECO:0007669"/>
    <property type="project" value="UniProtKB-EC"/>
</dbReference>
<feature type="binding site" evidence="9">
    <location>
        <position position="209"/>
    </location>
    <ligand>
        <name>1-deoxy-D-xylulose 5-phosphate</name>
        <dbReference type="ChEBI" id="CHEBI:57792"/>
    </ligand>
</feature>
<evidence type="ECO:0000256" key="3">
    <source>
        <dbReference type="ARBA" id="ARBA00022723"/>
    </source>
</evidence>
<dbReference type="InterPro" id="IPR036291">
    <property type="entry name" value="NAD(P)-bd_dom_sf"/>
</dbReference>
<keyword evidence="14" id="KW-1185">Reference proteome</keyword>
<gene>
    <name evidence="9 13" type="primary">dxr</name>
    <name evidence="13" type="ORF">ACFO4N_01375</name>
</gene>
<feature type="binding site" evidence="9">
    <location>
        <position position="13"/>
    </location>
    <ligand>
        <name>NADPH</name>
        <dbReference type="ChEBI" id="CHEBI:57783"/>
    </ligand>
</feature>
<dbReference type="SUPFAM" id="SSF69055">
    <property type="entry name" value="1-deoxy-D-xylulose-5-phosphate reductoisomerase, C-terminal domain"/>
    <property type="match status" value="1"/>
</dbReference>
<feature type="domain" description="1-deoxy-D-xylulose 5-phosphate reductoisomerase C-terminal" evidence="11">
    <location>
        <begin position="143"/>
        <end position="226"/>
    </location>
</feature>
<feature type="binding site" evidence="9">
    <location>
        <position position="215"/>
    </location>
    <ligand>
        <name>1-deoxy-D-xylulose 5-phosphate</name>
        <dbReference type="ChEBI" id="CHEBI:57792"/>
    </ligand>
</feature>
<feature type="binding site" evidence="9">
    <location>
        <position position="149"/>
    </location>
    <ligand>
        <name>1-deoxy-D-xylulose 5-phosphate</name>
        <dbReference type="ChEBI" id="CHEBI:57792"/>
    </ligand>
</feature>
<evidence type="ECO:0000256" key="5">
    <source>
        <dbReference type="ARBA" id="ARBA00023002"/>
    </source>
</evidence>
<evidence type="ECO:0000256" key="2">
    <source>
        <dbReference type="ARBA" id="ARBA00006825"/>
    </source>
</evidence>
<feature type="binding site" evidence="9">
    <location>
        <position position="173"/>
    </location>
    <ligand>
        <name>1-deoxy-D-xylulose 5-phosphate</name>
        <dbReference type="ChEBI" id="CHEBI:57792"/>
    </ligand>
</feature>
<feature type="binding site" evidence="9">
    <location>
        <position position="196"/>
    </location>
    <ligand>
        <name>1-deoxy-D-xylulose 5-phosphate</name>
        <dbReference type="ChEBI" id="CHEBI:57792"/>
    </ligand>
</feature>
<dbReference type="PANTHER" id="PTHR30525">
    <property type="entry name" value="1-DEOXY-D-XYLULOSE 5-PHOSPHATE REDUCTOISOMERASE"/>
    <property type="match status" value="1"/>
</dbReference>
<dbReference type="NCBIfam" id="TIGR00243">
    <property type="entry name" value="Dxr"/>
    <property type="match status" value="1"/>
</dbReference>
<evidence type="ECO:0000256" key="9">
    <source>
        <dbReference type="HAMAP-Rule" id="MF_00183"/>
    </source>
</evidence>
<comment type="caution">
    <text evidence="13">The sequence shown here is derived from an EMBL/GenBank/DDBJ whole genome shotgun (WGS) entry which is preliminary data.</text>
</comment>
<dbReference type="RefSeq" id="WP_376844423.1">
    <property type="nucleotide sequence ID" value="NZ_JBHSFW010000001.1"/>
</dbReference>
<feature type="binding site" evidence="9">
    <location>
        <position position="148"/>
    </location>
    <ligand>
        <name>1-deoxy-D-xylulose 5-phosphate</name>
        <dbReference type="ChEBI" id="CHEBI:57792"/>
    </ligand>
</feature>
<dbReference type="HAMAP" id="MF_00183">
    <property type="entry name" value="DXP_reductoisom"/>
    <property type="match status" value="1"/>
</dbReference>
<keyword evidence="6 9" id="KW-0464">Manganese</keyword>
<feature type="binding site" evidence="9">
    <location>
        <position position="12"/>
    </location>
    <ligand>
        <name>NADPH</name>
        <dbReference type="ChEBI" id="CHEBI:57783"/>
    </ligand>
</feature>
<feature type="domain" description="1-deoxy-D-xylulose 5-phosphate reductoisomerase N-terminal" evidence="10">
    <location>
        <begin position="4"/>
        <end position="129"/>
    </location>
</feature>
<evidence type="ECO:0000256" key="7">
    <source>
        <dbReference type="ARBA" id="ARBA00023229"/>
    </source>
</evidence>
<feature type="binding site" evidence="9">
    <location>
        <position position="214"/>
    </location>
    <ligand>
        <name>1-deoxy-D-xylulose 5-phosphate</name>
        <dbReference type="ChEBI" id="CHEBI:57792"/>
    </ligand>
</feature>
<evidence type="ECO:0000313" key="14">
    <source>
        <dbReference type="Proteomes" id="UP001596022"/>
    </source>
</evidence>
<evidence type="ECO:0000256" key="6">
    <source>
        <dbReference type="ARBA" id="ARBA00023211"/>
    </source>
</evidence>
<reference evidence="14" key="1">
    <citation type="journal article" date="2019" name="Int. J. Syst. Evol. Microbiol.">
        <title>The Global Catalogue of Microorganisms (GCM) 10K type strain sequencing project: providing services to taxonomists for standard genome sequencing and annotation.</title>
        <authorList>
            <consortium name="The Broad Institute Genomics Platform"/>
            <consortium name="The Broad Institute Genome Sequencing Center for Infectious Disease"/>
            <person name="Wu L."/>
            <person name="Ma J."/>
        </authorList>
    </citation>
    <scope>NUCLEOTIDE SEQUENCE [LARGE SCALE GENOMIC DNA]</scope>
    <source>
        <strain evidence="14">CGMCC 1.16306</strain>
    </source>
</reference>
<name>A0ABV9GJG3_9BACL</name>
<keyword evidence="4 9" id="KW-0521">NADP</keyword>
<organism evidence="13 14">
    <name type="scientific">Camelliibacillus cellulosilyticus</name>
    <dbReference type="NCBI Taxonomy" id="2174486"/>
    <lineage>
        <taxon>Bacteria</taxon>
        <taxon>Bacillati</taxon>
        <taxon>Bacillota</taxon>
        <taxon>Bacilli</taxon>
        <taxon>Bacillales</taxon>
        <taxon>Sporolactobacillaceae</taxon>
        <taxon>Camelliibacillus</taxon>
    </lineage>
</organism>
<feature type="domain" description="DXP reductoisomerase C-terminal" evidence="12">
    <location>
        <begin position="258"/>
        <end position="375"/>
    </location>
</feature>
<dbReference type="Pfam" id="PF02670">
    <property type="entry name" value="DXP_reductoisom"/>
    <property type="match status" value="1"/>
</dbReference>
<dbReference type="NCBIfam" id="NF009114">
    <property type="entry name" value="PRK12464.1"/>
    <property type="match status" value="1"/>
</dbReference>
<evidence type="ECO:0000256" key="8">
    <source>
        <dbReference type="ARBA" id="ARBA00048543"/>
    </source>
</evidence>
<dbReference type="InterPro" id="IPR013644">
    <property type="entry name" value="DXP_reductoisomerase_C"/>
</dbReference>
<proteinExistence type="inferred from homology"/>
<dbReference type="InterPro" id="IPR036169">
    <property type="entry name" value="DXPR_C_sf"/>
</dbReference>
<keyword evidence="5 9" id="KW-0560">Oxidoreductase</keyword>
<dbReference type="Pfam" id="PF13288">
    <property type="entry name" value="DXPR_C"/>
    <property type="match status" value="1"/>
</dbReference>
<evidence type="ECO:0000259" key="12">
    <source>
        <dbReference type="Pfam" id="PF13288"/>
    </source>
</evidence>
<sequence>MKTISLLGATGSVGTQTVQVVLSHPEDFQIGALAFGQNIHEGAKIIEQVRPKLVAVQDKDVAHRLQALLSFPVKIVTGMNGLIEVASYPEADIVVNALLGSLGLQPTLTAIESGKPIAFANKETLVTAGHLVMRKAKDRNVPLLPIDSEHSAIFQALKNEKKSQVHRLIITASGGSFRDLSREELADVTVQDALKHPNWMMGAKLTVDSATMMNKGLEVIEAHWLFDMPYDRIDVLIHKESIVHSLVEYNDKSVIAQLGPADLRVPIQYALSYPDRLECQGPKRLNLWEMGALHFQKMDFERFPCLRWAYEAGKIGGSILTVLNAANEAAVQAFLNEKIKFLDIEKLVYDAMAHHASIQEPDLETIIAVDKETRDAVSKKAKDV</sequence>
<feature type="binding site" evidence="9">
    <location>
        <position position="147"/>
    </location>
    <ligand>
        <name>Mn(2+)</name>
        <dbReference type="ChEBI" id="CHEBI:29035"/>
    </ligand>
</feature>
<dbReference type="EMBL" id="JBHSFW010000001">
    <property type="protein sequence ID" value="MFC4617376.1"/>
    <property type="molecule type" value="Genomic_DNA"/>
</dbReference>
<comment type="function">
    <text evidence="9">Catalyzes the NADPH-dependent rearrangement and reduction of 1-deoxy-D-xylulose-5-phosphate (DXP) to 2-C-methyl-D-erythritol 4-phosphate (MEP).</text>
</comment>
<protein>
    <recommendedName>
        <fullName evidence="9">1-deoxy-D-xylulose 5-phosphate reductoisomerase</fullName>
        <shortName evidence="9">DXP reductoisomerase</shortName>
        <ecNumber evidence="9">1.1.1.267</ecNumber>
    </recommendedName>
    <alternativeName>
        <fullName evidence="9">1-deoxyxylulose-5-phosphate reductoisomerase</fullName>
    </alternativeName>
    <alternativeName>
        <fullName evidence="9">2-C-methyl-D-erythritol 4-phosphate synthase</fullName>
    </alternativeName>
</protein>
<dbReference type="SUPFAM" id="SSF55347">
    <property type="entry name" value="Glyceraldehyde-3-phosphate dehydrogenase-like, C-terminal domain"/>
    <property type="match status" value="1"/>
</dbReference>
<feature type="binding site" evidence="9">
    <location>
        <position position="36"/>
    </location>
    <ligand>
        <name>NADPH</name>
        <dbReference type="ChEBI" id="CHEBI:57783"/>
    </ligand>
</feature>
<feature type="binding site" evidence="9">
    <location>
        <position position="122"/>
    </location>
    <ligand>
        <name>1-deoxy-D-xylulose 5-phosphate</name>
        <dbReference type="ChEBI" id="CHEBI:57792"/>
    </ligand>
</feature>
<feature type="binding site" evidence="9">
    <location>
        <position position="38"/>
    </location>
    <ligand>
        <name>NADPH</name>
        <dbReference type="ChEBI" id="CHEBI:57783"/>
    </ligand>
</feature>
<feature type="binding site" evidence="9">
    <location>
        <position position="218"/>
    </location>
    <ligand>
        <name>1-deoxy-D-xylulose 5-phosphate</name>
        <dbReference type="ChEBI" id="CHEBI:57792"/>
    </ligand>
</feature>
<comment type="cofactor">
    <cofactor evidence="9">
        <name>Mg(2+)</name>
        <dbReference type="ChEBI" id="CHEBI:18420"/>
    </cofactor>
    <cofactor evidence="9">
        <name>Mn(2+)</name>
        <dbReference type="ChEBI" id="CHEBI:29035"/>
    </cofactor>
</comment>
<feature type="binding site" evidence="9">
    <location>
        <position position="121"/>
    </location>
    <ligand>
        <name>NADPH</name>
        <dbReference type="ChEBI" id="CHEBI:57783"/>
    </ligand>
</feature>
<evidence type="ECO:0000259" key="10">
    <source>
        <dbReference type="Pfam" id="PF02670"/>
    </source>
</evidence>
<dbReference type="EC" id="1.1.1.267" evidence="9"/>
<dbReference type="Pfam" id="PF08436">
    <property type="entry name" value="DXP_redisom_C"/>
    <property type="match status" value="1"/>
</dbReference>
<feature type="binding site" evidence="9">
    <location>
        <position position="11"/>
    </location>
    <ligand>
        <name>NADPH</name>
        <dbReference type="ChEBI" id="CHEBI:57783"/>
    </ligand>
</feature>
<evidence type="ECO:0000313" key="13">
    <source>
        <dbReference type="EMBL" id="MFC4617376.1"/>
    </source>
</evidence>
<keyword evidence="3 9" id="KW-0479">Metal-binding</keyword>
<evidence type="ECO:0000256" key="1">
    <source>
        <dbReference type="ARBA" id="ARBA00005094"/>
    </source>
</evidence>
<dbReference type="SUPFAM" id="SSF51735">
    <property type="entry name" value="NAD(P)-binding Rossmann-fold domains"/>
    <property type="match status" value="1"/>
</dbReference>
<keyword evidence="9" id="KW-0460">Magnesium</keyword>
<dbReference type="Proteomes" id="UP001596022">
    <property type="component" value="Unassembled WGS sequence"/>
</dbReference>
<feature type="binding site" evidence="9">
    <location>
        <position position="10"/>
    </location>
    <ligand>
        <name>NADPH</name>
        <dbReference type="ChEBI" id="CHEBI:57783"/>
    </ligand>
</feature>
<feature type="binding site" evidence="9">
    <location>
        <position position="149"/>
    </location>
    <ligand>
        <name>Mn(2+)</name>
        <dbReference type="ChEBI" id="CHEBI:29035"/>
    </ligand>
</feature>
<comment type="pathway">
    <text evidence="1 9">Isoprenoid biosynthesis; isopentenyl diphosphate biosynthesis via DXP pathway; isopentenyl diphosphate from 1-deoxy-D-xylulose 5-phosphate: step 1/6.</text>
</comment>
<dbReference type="InterPro" id="IPR003821">
    <property type="entry name" value="DXP_reductoisomerase"/>
</dbReference>
<evidence type="ECO:0000256" key="4">
    <source>
        <dbReference type="ARBA" id="ARBA00022857"/>
    </source>
</evidence>
<evidence type="ECO:0000259" key="11">
    <source>
        <dbReference type="Pfam" id="PF08436"/>
    </source>
</evidence>
<comment type="similarity">
    <text evidence="2 9">Belongs to the DXR family.</text>
</comment>
<dbReference type="PANTHER" id="PTHR30525:SF0">
    <property type="entry name" value="1-DEOXY-D-XYLULOSE 5-PHOSPHATE REDUCTOISOMERASE, CHLOROPLASTIC"/>
    <property type="match status" value="1"/>
</dbReference>
<dbReference type="Gene3D" id="1.10.1740.10">
    <property type="match status" value="1"/>
</dbReference>
<dbReference type="PIRSF" id="PIRSF006205">
    <property type="entry name" value="Dxp_reductismrs"/>
    <property type="match status" value="1"/>
</dbReference>
<feature type="binding site" evidence="9">
    <location>
        <position position="123"/>
    </location>
    <ligand>
        <name>NADPH</name>
        <dbReference type="ChEBI" id="CHEBI:57783"/>
    </ligand>
</feature>
<dbReference type="Gene3D" id="3.40.50.720">
    <property type="entry name" value="NAD(P)-binding Rossmann-like Domain"/>
    <property type="match status" value="1"/>
</dbReference>
<comment type="caution">
    <text evidence="9">Lacks conserved residue(s) required for the propagation of feature annotation.</text>
</comment>